<reference evidence="1 2" key="1">
    <citation type="journal article" date="2018" name="Sci. Rep.">
        <title>Comparative analysis of the Pocillopora damicornis genome highlights role of immune system in coral evolution.</title>
        <authorList>
            <person name="Cunning R."/>
            <person name="Bay R.A."/>
            <person name="Gillette P."/>
            <person name="Baker A.C."/>
            <person name="Traylor-Knowles N."/>
        </authorList>
    </citation>
    <scope>NUCLEOTIDE SEQUENCE [LARGE SCALE GENOMIC DNA]</scope>
    <source>
        <strain evidence="1">RSMAS</strain>
        <tissue evidence="1">Whole animal</tissue>
    </source>
</reference>
<comment type="caution">
    <text evidence="1">The sequence shown here is derived from an EMBL/GenBank/DDBJ whole genome shotgun (WGS) entry which is preliminary data.</text>
</comment>
<organism evidence="1 2">
    <name type="scientific">Pocillopora damicornis</name>
    <name type="common">Cauliflower coral</name>
    <name type="synonym">Millepora damicornis</name>
    <dbReference type="NCBI Taxonomy" id="46731"/>
    <lineage>
        <taxon>Eukaryota</taxon>
        <taxon>Metazoa</taxon>
        <taxon>Cnidaria</taxon>
        <taxon>Anthozoa</taxon>
        <taxon>Hexacorallia</taxon>
        <taxon>Scleractinia</taxon>
        <taxon>Astrocoeniina</taxon>
        <taxon>Pocilloporidae</taxon>
        <taxon>Pocillopora</taxon>
    </lineage>
</organism>
<protein>
    <submittedName>
        <fullName evidence="1">Uncharacterized protein</fullName>
    </submittedName>
</protein>
<dbReference type="OrthoDB" id="8954335at2759"/>
<name>A0A3M6U9N5_POCDA</name>
<dbReference type="Gene3D" id="3.40.50.300">
    <property type="entry name" value="P-loop containing nucleotide triphosphate hydrolases"/>
    <property type="match status" value="1"/>
</dbReference>
<proteinExistence type="predicted"/>
<dbReference type="Proteomes" id="UP000275408">
    <property type="component" value="Unassembled WGS sequence"/>
</dbReference>
<accession>A0A3M6U9N5</accession>
<feature type="non-terminal residue" evidence="1">
    <location>
        <position position="1"/>
    </location>
</feature>
<dbReference type="AlphaFoldDB" id="A0A3M6U9N5"/>
<dbReference type="InterPro" id="IPR027417">
    <property type="entry name" value="P-loop_NTPase"/>
</dbReference>
<gene>
    <name evidence="1" type="ORF">pdam_00017199</name>
</gene>
<evidence type="ECO:0000313" key="1">
    <source>
        <dbReference type="EMBL" id="RMX50244.1"/>
    </source>
</evidence>
<dbReference type="EMBL" id="RCHS01001996">
    <property type="protein sequence ID" value="RMX50244.1"/>
    <property type="molecule type" value="Genomic_DNA"/>
</dbReference>
<keyword evidence="2" id="KW-1185">Reference proteome</keyword>
<sequence length="86" mass="9798">GLERQIYVEMAEKGALRRRSRSFAGEEEQQKLLSTRSLKYQLDQLMMFCRGKAIKIFLIGGTGVGKSHLTNTLISERLAAEGRDFY</sequence>
<dbReference type="SUPFAM" id="SSF52540">
    <property type="entry name" value="P-loop containing nucleoside triphosphate hydrolases"/>
    <property type="match status" value="1"/>
</dbReference>
<evidence type="ECO:0000313" key="2">
    <source>
        <dbReference type="Proteomes" id="UP000275408"/>
    </source>
</evidence>